<evidence type="ECO:0000256" key="1">
    <source>
        <dbReference type="SAM" id="Phobius"/>
    </source>
</evidence>
<accession>A0A2M7AUB5</accession>
<protein>
    <submittedName>
        <fullName evidence="2">Uncharacterized protein</fullName>
    </submittedName>
</protein>
<organism evidence="2 3">
    <name type="scientific">Candidatus Roizmanbacteria bacterium CG06_land_8_20_14_3_00_34_14</name>
    <dbReference type="NCBI Taxonomy" id="1974848"/>
    <lineage>
        <taxon>Bacteria</taxon>
        <taxon>Candidatus Roizmaniibacteriota</taxon>
    </lineage>
</organism>
<evidence type="ECO:0000313" key="3">
    <source>
        <dbReference type="Proteomes" id="UP000229001"/>
    </source>
</evidence>
<dbReference type="AlphaFoldDB" id="A0A2M7AUB5"/>
<keyword evidence="1" id="KW-0812">Transmembrane</keyword>
<gene>
    <name evidence="2" type="ORF">COS77_02835</name>
</gene>
<dbReference type="EMBL" id="PEVZ01000046">
    <property type="protein sequence ID" value="PIU74207.1"/>
    <property type="molecule type" value="Genomic_DNA"/>
</dbReference>
<evidence type="ECO:0000313" key="2">
    <source>
        <dbReference type="EMBL" id="PIU74207.1"/>
    </source>
</evidence>
<comment type="caution">
    <text evidence="2">The sequence shown here is derived from an EMBL/GenBank/DDBJ whole genome shotgun (WGS) entry which is preliminary data.</text>
</comment>
<keyword evidence="1" id="KW-1133">Transmembrane helix</keyword>
<dbReference type="Proteomes" id="UP000229001">
    <property type="component" value="Unassembled WGS sequence"/>
</dbReference>
<reference evidence="3" key="1">
    <citation type="submission" date="2017-09" db="EMBL/GenBank/DDBJ databases">
        <title>Depth-based differentiation of microbial function through sediment-hosted aquifers and enrichment of novel symbionts in the deep terrestrial subsurface.</title>
        <authorList>
            <person name="Probst A.J."/>
            <person name="Ladd B."/>
            <person name="Jarett J.K."/>
            <person name="Geller-Mcgrath D.E."/>
            <person name="Sieber C.M.K."/>
            <person name="Emerson J.B."/>
            <person name="Anantharaman K."/>
            <person name="Thomas B.C."/>
            <person name="Malmstrom R."/>
            <person name="Stieglmeier M."/>
            <person name="Klingl A."/>
            <person name="Woyke T."/>
            <person name="Ryan C.M."/>
            <person name="Banfield J.F."/>
        </authorList>
    </citation>
    <scope>NUCLEOTIDE SEQUENCE [LARGE SCALE GENOMIC DNA]</scope>
</reference>
<keyword evidence="1" id="KW-0472">Membrane</keyword>
<proteinExistence type="predicted"/>
<sequence length="169" mass="20221">MLNFKFAEWFFNQDILGPIISFLLTIVLIQFILPFFRRKKDKAKEKLEGFYEVSYAFIKIRENFSVPIGNEIHNKENCGFFHNFNFDFGTGKRTGLVFDELLFFDYVSSNFRFIDKDLKTLFINYFKMRGPGNIKNKLGCKDSELISLRKEIENKINRYYSIYTKEFNN</sequence>
<name>A0A2M7AUB5_9BACT</name>
<feature type="transmembrane region" description="Helical" evidence="1">
    <location>
        <begin position="15"/>
        <end position="36"/>
    </location>
</feature>